<dbReference type="Pfam" id="PF13683">
    <property type="entry name" value="rve_3"/>
    <property type="match status" value="1"/>
</dbReference>
<proteinExistence type="predicted"/>
<dbReference type="GeneID" id="134290607"/>
<evidence type="ECO:0000313" key="4">
    <source>
        <dbReference type="Proteomes" id="UP000069940"/>
    </source>
</evidence>
<dbReference type="InterPro" id="IPR001584">
    <property type="entry name" value="Integrase_cat-core"/>
</dbReference>
<accession>A0ABM1XZ88</accession>
<dbReference type="Gene3D" id="3.30.420.10">
    <property type="entry name" value="Ribonuclease H-like superfamily/Ribonuclease H"/>
    <property type="match status" value="1"/>
</dbReference>
<name>A0ABM1XZ88_AEDAL</name>
<feature type="region of interest" description="Disordered" evidence="1">
    <location>
        <begin position="214"/>
        <end position="263"/>
    </location>
</feature>
<feature type="compositionally biased region" description="Basic and acidic residues" evidence="1">
    <location>
        <begin position="214"/>
        <end position="225"/>
    </location>
</feature>
<dbReference type="InterPro" id="IPR050951">
    <property type="entry name" value="Retrovirus_Pol_polyprotein"/>
</dbReference>
<dbReference type="SUPFAM" id="SSF53098">
    <property type="entry name" value="Ribonuclease H-like"/>
    <property type="match status" value="1"/>
</dbReference>
<evidence type="ECO:0000256" key="1">
    <source>
        <dbReference type="SAM" id="MobiDB-lite"/>
    </source>
</evidence>
<sequence>MRAINAESTIDALNKIFVVWGYPLTIQSDNGPPFQSDLFVKTWQNRGIAIQKSIPMSPQSNGAIERQNQGIKKALAASKLDNCNWRIALERYVHNHNKVRPLSRLGVTPFELLVGWKYRGTFPCLWEANSDNNLDREEIREKDAFSKQESKRYTDSRRGAKESNLTVGDTVVLVQQKRLKSDPTFGTEKYTILARDGAKLVVRSDRGVVYSRNVEDAKRATRDTPDETTPGPTDKPMLDLPDPDEPLTGHTSNDTFKERRSRL</sequence>
<feature type="compositionally biased region" description="Low complexity" evidence="1">
    <location>
        <begin position="227"/>
        <end position="240"/>
    </location>
</feature>
<reference evidence="3" key="2">
    <citation type="submission" date="2025-05" db="UniProtKB">
        <authorList>
            <consortium name="EnsemblMetazoa"/>
        </authorList>
    </citation>
    <scope>IDENTIFICATION</scope>
    <source>
        <strain evidence="3">Foshan</strain>
    </source>
</reference>
<dbReference type="Proteomes" id="UP000069940">
    <property type="component" value="Unassembled WGS sequence"/>
</dbReference>
<keyword evidence="4" id="KW-1185">Reference proteome</keyword>
<reference evidence="4" key="1">
    <citation type="journal article" date="2015" name="Proc. Natl. Acad. Sci. U.S.A.">
        <title>Genome sequence of the Asian Tiger mosquito, Aedes albopictus, reveals insights into its biology, genetics, and evolution.</title>
        <authorList>
            <person name="Chen X.G."/>
            <person name="Jiang X."/>
            <person name="Gu J."/>
            <person name="Xu M."/>
            <person name="Wu Y."/>
            <person name="Deng Y."/>
            <person name="Zhang C."/>
            <person name="Bonizzoni M."/>
            <person name="Dermauw W."/>
            <person name="Vontas J."/>
            <person name="Armbruster P."/>
            <person name="Huang X."/>
            <person name="Yang Y."/>
            <person name="Zhang H."/>
            <person name="He W."/>
            <person name="Peng H."/>
            <person name="Liu Y."/>
            <person name="Wu K."/>
            <person name="Chen J."/>
            <person name="Lirakis M."/>
            <person name="Topalis P."/>
            <person name="Van Leeuwen T."/>
            <person name="Hall A.B."/>
            <person name="Jiang X."/>
            <person name="Thorpe C."/>
            <person name="Mueller R.L."/>
            <person name="Sun C."/>
            <person name="Waterhouse R.M."/>
            <person name="Yan G."/>
            <person name="Tu Z.J."/>
            <person name="Fang X."/>
            <person name="James A.A."/>
        </authorList>
    </citation>
    <scope>NUCLEOTIDE SEQUENCE [LARGE SCALE GENOMIC DNA]</scope>
    <source>
        <strain evidence="4">Foshan</strain>
    </source>
</reference>
<dbReference type="InterPro" id="IPR012337">
    <property type="entry name" value="RNaseH-like_sf"/>
</dbReference>
<dbReference type="PANTHER" id="PTHR37984">
    <property type="entry name" value="PROTEIN CBG26694"/>
    <property type="match status" value="1"/>
</dbReference>
<evidence type="ECO:0000313" key="3">
    <source>
        <dbReference type="EnsemblMetazoa" id="AALFPA23_004222.P5063"/>
    </source>
</evidence>
<dbReference type="RefSeq" id="XP_062713758.1">
    <property type="nucleotide sequence ID" value="XM_062857774.1"/>
</dbReference>
<organism evidence="3 4">
    <name type="scientific">Aedes albopictus</name>
    <name type="common">Asian tiger mosquito</name>
    <name type="synonym">Stegomyia albopicta</name>
    <dbReference type="NCBI Taxonomy" id="7160"/>
    <lineage>
        <taxon>Eukaryota</taxon>
        <taxon>Metazoa</taxon>
        <taxon>Ecdysozoa</taxon>
        <taxon>Arthropoda</taxon>
        <taxon>Hexapoda</taxon>
        <taxon>Insecta</taxon>
        <taxon>Pterygota</taxon>
        <taxon>Neoptera</taxon>
        <taxon>Endopterygota</taxon>
        <taxon>Diptera</taxon>
        <taxon>Nematocera</taxon>
        <taxon>Culicoidea</taxon>
        <taxon>Culicidae</taxon>
        <taxon>Culicinae</taxon>
        <taxon>Aedini</taxon>
        <taxon>Aedes</taxon>
        <taxon>Stegomyia</taxon>
    </lineage>
</organism>
<dbReference type="EnsemblMetazoa" id="AALFPA23_004222.R5063">
    <property type="protein sequence ID" value="AALFPA23_004222.P5063"/>
    <property type="gene ID" value="AALFPA23_004222"/>
</dbReference>
<protein>
    <recommendedName>
        <fullName evidence="2">Integrase catalytic domain-containing protein</fullName>
    </recommendedName>
</protein>
<dbReference type="PROSITE" id="PS50994">
    <property type="entry name" value="INTEGRASE"/>
    <property type="match status" value="1"/>
</dbReference>
<evidence type="ECO:0000259" key="2">
    <source>
        <dbReference type="PROSITE" id="PS50994"/>
    </source>
</evidence>
<dbReference type="PANTHER" id="PTHR37984:SF11">
    <property type="entry name" value="INTEGRASE CATALYTIC DOMAIN-CONTAINING PROTEIN"/>
    <property type="match status" value="1"/>
</dbReference>
<dbReference type="InterPro" id="IPR036397">
    <property type="entry name" value="RNaseH_sf"/>
</dbReference>
<feature type="domain" description="Integrase catalytic" evidence="2">
    <location>
        <begin position="1"/>
        <end position="117"/>
    </location>
</feature>